<dbReference type="AlphaFoldDB" id="A0A4Z2J9J9"/>
<proteinExistence type="predicted"/>
<dbReference type="Proteomes" id="UP000314294">
    <property type="component" value="Unassembled WGS sequence"/>
</dbReference>
<keyword evidence="2" id="KW-1185">Reference proteome</keyword>
<accession>A0A4Z2J9J9</accession>
<gene>
    <name evidence="1" type="ORF">EYF80_002651</name>
</gene>
<organism evidence="1 2">
    <name type="scientific">Liparis tanakae</name>
    <name type="common">Tanaka's snailfish</name>
    <dbReference type="NCBI Taxonomy" id="230148"/>
    <lineage>
        <taxon>Eukaryota</taxon>
        <taxon>Metazoa</taxon>
        <taxon>Chordata</taxon>
        <taxon>Craniata</taxon>
        <taxon>Vertebrata</taxon>
        <taxon>Euteleostomi</taxon>
        <taxon>Actinopterygii</taxon>
        <taxon>Neopterygii</taxon>
        <taxon>Teleostei</taxon>
        <taxon>Neoteleostei</taxon>
        <taxon>Acanthomorphata</taxon>
        <taxon>Eupercaria</taxon>
        <taxon>Perciformes</taxon>
        <taxon>Cottioidei</taxon>
        <taxon>Cottales</taxon>
        <taxon>Liparidae</taxon>
        <taxon>Liparis</taxon>
    </lineage>
</organism>
<comment type="caution">
    <text evidence="1">The sequence shown here is derived from an EMBL/GenBank/DDBJ whole genome shotgun (WGS) entry which is preliminary data.</text>
</comment>
<dbReference type="EMBL" id="SRLO01000012">
    <property type="protein sequence ID" value="TNN86896.1"/>
    <property type="molecule type" value="Genomic_DNA"/>
</dbReference>
<evidence type="ECO:0000313" key="1">
    <source>
        <dbReference type="EMBL" id="TNN86896.1"/>
    </source>
</evidence>
<name>A0A4Z2J9J9_9TELE</name>
<evidence type="ECO:0000313" key="2">
    <source>
        <dbReference type="Proteomes" id="UP000314294"/>
    </source>
</evidence>
<sequence length="209" mass="23098">MVLSSLILSVKLTLPRSPPGDTTRGGCTTSRTGFLRDIFSVIAKHLLKIPFYLSLCGVAAVVQLQEELSGPSAKQSRVGPKLREKLVGVRVQAAQLLHHLKGEEEKLMTRALFVETRHPPEMWIDVEQCTDSTESRQLSEHTKLQHVDGNHTYWRPSTAAASPASYTRLEAAASIYKLWVCARDDTFDVTDDSDAGDDYKVGQGLSLAY</sequence>
<protein>
    <submittedName>
        <fullName evidence="1">Uncharacterized protein</fullName>
    </submittedName>
</protein>
<reference evidence="1 2" key="1">
    <citation type="submission" date="2019-03" db="EMBL/GenBank/DDBJ databases">
        <title>First draft genome of Liparis tanakae, snailfish: a comprehensive survey of snailfish specific genes.</title>
        <authorList>
            <person name="Kim W."/>
            <person name="Song I."/>
            <person name="Jeong J.-H."/>
            <person name="Kim D."/>
            <person name="Kim S."/>
            <person name="Ryu S."/>
            <person name="Song J.Y."/>
            <person name="Lee S.K."/>
        </authorList>
    </citation>
    <scope>NUCLEOTIDE SEQUENCE [LARGE SCALE GENOMIC DNA]</scope>
    <source>
        <tissue evidence="1">Muscle</tissue>
    </source>
</reference>